<evidence type="ECO:0000313" key="2">
    <source>
        <dbReference type="EMBL" id="AGZ45304.1"/>
    </source>
</evidence>
<dbReference type="InterPro" id="IPR015943">
    <property type="entry name" value="WD40/YVTN_repeat-like_dom_sf"/>
</dbReference>
<sequence length="443" mass="47210">MIVALIELSLDSPAPPEAATPPPASFYRRAGLALTVVLVLALGGAAPVSSMLWSRLGGVPLPAGGDFQVTTDRIFTMDLDASPRVLTAWQSDPVRRLWSIEATGSGDPFLVRDATADLVLVQQGSSISVLDGRTGNLRWTSDVPVQRLTGTVGVVRKETFRPGTEYDPESGDPGRLYGVFGDSLHTEPALSTELRGVELATGRPLWSFKVPGSAFTAWPDEPGSAFAVLSAQKLTLISAETGRVVRERTVPRIDGQGPAMGEVVDNMVMVHYGAFGAGGKVVAYALDTLDERWHQDQPDPSGNPAACYGVSCTVTRDNLVVLDVDTGEPKWQASGPDILSFGPASVLEVRNLTTPVRSVSLGTGQTVADLDGWRDYYQVRGEPAVLLSRPQDTRTTAFGVLRAGRTAVQPLGVLPANVLQCQAAPGTVVCQTFEQLEVWSYRG</sequence>
<gene>
    <name evidence="2" type="ORF">AFR_35240</name>
</gene>
<evidence type="ECO:0000259" key="1">
    <source>
        <dbReference type="Pfam" id="PF13360"/>
    </source>
</evidence>
<dbReference type="PATRIC" id="fig|1246995.3.peg.7130"/>
<dbReference type="AlphaFoldDB" id="U5W831"/>
<organism evidence="2 3">
    <name type="scientific">Actinoplanes friuliensis DSM 7358</name>
    <dbReference type="NCBI Taxonomy" id="1246995"/>
    <lineage>
        <taxon>Bacteria</taxon>
        <taxon>Bacillati</taxon>
        <taxon>Actinomycetota</taxon>
        <taxon>Actinomycetes</taxon>
        <taxon>Micromonosporales</taxon>
        <taxon>Micromonosporaceae</taxon>
        <taxon>Actinoplanes</taxon>
    </lineage>
</organism>
<accession>U5W831</accession>
<dbReference type="EMBL" id="CP006272">
    <property type="protein sequence ID" value="AGZ45304.1"/>
    <property type="molecule type" value="Genomic_DNA"/>
</dbReference>
<dbReference type="SUPFAM" id="SSF50998">
    <property type="entry name" value="Quinoprotein alcohol dehydrogenase-like"/>
    <property type="match status" value="1"/>
</dbReference>
<dbReference type="STRING" id="1246995.AFR_35240"/>
<feature type="domain" description="Pyrrolo-quinoline quinone repeat" evidence="1">
    <location>
        <begin position="193"/>
        <end position="334"/>
    </location>
</feature>
<dbReference type="Gene3D" id="2.130.10.10">
    <property type="entry name" value="YVTN repeat-like/Quinoprotein amine dehydrogenase"/>
    <property type="match status" value="1"/>
</dbReference>
<proteinExistence type="predicted"/>
<dbReference type="eggNOG" id="COG1520">
    <property type="taxonomic scope" value="Bacteria"/>
</dbReference>
<dbReference type="Pfam" id="PF13360">
    <property type="entry name" value="PQQ_2"/>
    <property type="match status" value="1"/>
</dbReference>
<reference evidence="2 3" key="1">
    <citation type="journal article" date="2014" name="J. Biotechnol.">
        <title>Complete genome sequence of the actinobacterium Actinoplanes friuliensis HAG 010964, producer of the lipopeptide antibiotic friulimycin.</title>
        <authorList>
            <person name="Ruckert C."/>
            <person name="Szczepanowski R."/>
            <person name="Albersmeier A."/>
            <person name="Goesmann A."/>
            <person name="Fischer N."/>
            <person name="Steinkamper A."/>
            <person name="Puhler A."/>
            <person name="Biener R."/>
            <person name="Schwartz D."/>
            <person name="Kalinowski J."/>
        </authorList>
    </citation>
    <scope>NUCLEOTIDE SEQUENCE [LARGE SCALE GENOMIC DNA]</scope>
    <source>
        <strain evidence="2 3">DSM 7358</strain>
    </source>
</reference>
<protein>
    <recommendedName>
        <fullName evidence="1">Pyrrolo-quinoline quinone repeat domain-containing protein</fullName>
    </recommendedName>
</protein>
<dbReference type="KEGG" id="afs:AFR_35240"/>
<evidence type="ECO:0000313" key="3">
    <source>
        <dbReference type="Proteomes" id="UP000017746"/>
    </source>
</evidence>
<name>U5W831_9ACTN</name>
<keyword evidence="3" id="KW-1185">Reference proteome</keyword>
<dbReference type="Proteomes" id="UP000017746">
    <property type="component" value="Chromosome"/>
</dbReference>
<dbReference type="InterPro" id="IPR011047">
    <property type="entry name" value="Quinoprotein_ADH-like_sf"/>
</dbReference>
<dbReference type="InterPro" id="IPR002372">
    <property type="entry name" value="PQQ_rpt_dom"/>
</dbReference>
<dbReference type="HOGENOM" id="CLU_609212_0_0_11"/>